<dbReference type="Pfam" id="PF02777">
    <property type="entry name" value="Sod_Fe_C"/>
    <property type="match status" value="1"/>
</dbReference>
<sequence>MILFIIIDSSVLIPVVFAGIFCCFYVHLVLPAYEASRWRKTDKKNQRCDRSNLRFNDAGIKQFGGDWVWLVFNPEHKLQIVTTSNQNSLLSIGLYPLLGNDVWEHTSSIHSLTSVINLCNFMQLYFLY</sequence>
<dbReference type="EMBL" id="NMQA01000022">
    <property type="protein sequence ID" value="PMB00725.1"/>
    <property type="molecule type" value="Genomic_DNA"/>
</dbReference>
<comment type="caution">
    <text evidence="3">The sequence shown here is derived from an EMBL/GenBank/DDBJ whole genome shotgun (WGS) entry which is preliminary data.</text>
</comment>
<proteinExistence type="predicted"/>
<evidence type="ECO:0000259" key="2">
    <source>
        <dbReference type="Pfam" id="PF02777"/>
    </source>
</evidence>
<keyword evidence="1" id="KW-0472">Membrane</keyword>
<dbReference type="InterPro" id="IPR019832">
    <property type="entry name" value="Mn/Fe_SOD_C"/>
</dbReference>
<dbReference type="PANTHER" id="PTHR43595">
    <property type="entry name" value="37S RIBOSOMAL PROTEIN S26, MITOCHONDRIAL"/>
    <property type="match status" value="1"/>
</dbReference>
<dbReference type="GO" id="GO:0046872">
    <property type="term" value="F:metal ion binding"/>
    <property type="evidence" value="ECO:0007669"/>
    <property type="project" value="InterPro"/>
</dbReference>
<name>A0A2N6KLK5_9CYAN</name>
<dbReference type="GO" id="GO:0004784">
    <property type="term" value="F:superoxide dismutase activity"/>
    <property type="evidence" value="ECO:0007669"/>
    <property type="project" value="InterPro"/>
</dbReference>
<gene>
    <name evidence="3" type="ORF">CEN50_02290</name>
</gene>
<dbReference type="AlphaFoldDB" id="A0A2N6KLK5"/>
<evidence type="ECO:0000313" key="3">
    <source>
        <dbReference type="EMBL" id="PMB00725.1"/>
    </source>
</evidence>
<dbReference type="InterPro" id="IPR036314">
    <property type="entry name" value="SOD_C_sf"/>
</dbReference>
<dbReference type="PANTHER" id="PTHR43595:SF2">
    <property type="entry name" value="SMALL RIBOSOMAL SUBUNIT PROTEIN MS42"/>
    <property type="match status" value="1"/>
</dbReference>
<keyword evidence="1" id="KW-0812">Transmembrane</keyword>
<dbReference type="Proteomes" id="UP000235025">
    <property type="component" value="Unassembled WGS sequence"/>
</dbReference>
<feature type="transmembrane region" description="Helical" evidence="1">
    <location>
        <begin position="12"/>
        <end position="33"/>
    </location>
</feature>
<feature type="domain" description="Manganese/iron superoxide dismutase C-terminal" evidence="2">
    <location>
        <begin position="46"/>
        <end position="106"/>
    </location>
</feature>
<evidence type="ECO:0000256" key="1">
    <source>
        <dbReference type="SAM" id="Phobius"/>
    </source>
</evidence>
<dbReference type="SUPFAM" id="SSF54719">
    <property type="entry name" value="Fe,Mn superoxide dismutase (SOD), C-terminal domain"/>
    <property type="match status" value="1"/>
</dbReference>
<keyword evidence="1" id="KW-1133">Transmembrane helix</keyword>
<reference evidence="3 4" key="1">
    <citation type="submission" date="2017-07" db="EMBL/GenBank/DDBJ databases">
        <title>Genomes of Fischerella (Mastigocladus) sp. strains.</title>
        <authorList>
            <person name="Miller S.R."/>
        </authorList>
    </citation>
    <scope>NUCLEOTIDE SEQUENCE [LARGE SCALE GENOMIC DNA]</scope>
    <source>
        <strain evidence="3 4">CCMEE 5268</strain>
    </source>
</reference>
<dbReference type="GO" id="GO:0005737">
    <property type="term" value="C:cytoplasm"/>
    <property type="evidence" value="ECO:0007669"/>
    <property type="project" value="TreeGrafter"/>
</dbReference>
<dbReference type="Gene3D" id="3.55.40.20">
    <property type="entry name" value="Iron/manganese superoxide dismutase, C-terminal domain"/>
    <property type="match status" value="1"/>
</dbReference>
<evidence type="ECO:0000313" key="4">
    <source>
        <dbReference type="Proteomes" id="UP000235025"/>
    </source>
</evidence>
<accession>A0A2N6KLK5</accession>
<organism evidence="3 4">
    <name type="scientific">Fischerella thermalis CCMEE 5268</name>
    <dbReference type="NCBI Taxonomy" id="2019662"/>
    <lineage>
        <taxon>Bacteria</taxon>
        <taxon>Bacillati</taxon>
        <taxon>Cyanobacteriota</taxon>
        <taxon>Cyanophyceae</taxon>
        <taxon>Nostocales</taxon>
        <taxon>Hapalosiphonaceae</taxon>
        <taxon>Fischerella</taxon>
    </lineage>
</organism>
<protein>
    <recommendedName>
        <fullName evidence="2">Manganese/iron superoxide dismutase C-terminal domain-containing protein</fullName>
    </recommendedName>
</protein>